<accession>A0A2K9LNM0</accession>
<evidence type="ECO:0000256" key="1">
    <source>
        <dbReference type="PIRSR" id="PIRSR037031-50"/>
    </source>
</evidence>
<dbReference type="InterPro" id="IPR012336">
    <property type="entry name" value="Thioredoxin-like_fold"/>
</dbReference>
<dbReference type="Proteomes" id="UP000235116">
    <property type="component" value="Chromosome"/>
</dbReference>
<dbReference type="PANTHER" id="PTHR36450">
    <property type="entry name" value="THIOREDOXIN"/>
    <property type="match status" value="1"/>
</dbReference>
<feature type="active site" description="Nucleophile" evidence="1">
    <location>
        <position position="14"/>
    </location>
</feature>
<evidence type="ECO:0000313" key="5">
    <source>
        <dbReference type="Proteomes" id="UP000235116"/>
    </source>
</evidence>
<dbReference type="KEGG" id="kak:Kalk_16065"/>
<organism evidence="4 5">
    <name type="scientific">Ketobacter alkanivorans</name>
    <dbReference type="NCBI Taxonomy" id="1917421"/>
    <lineage>
        <taxon>Bacteria</taxon>
        <taxon>Pseudomonadati</taxon>
        <taxon>Pseudomonadota</taxon>
        <taxon>Gammaproteobacteria</taxon>
        <taxon>Pseudomonadales</taxon>
        <taxon>Ketobacteraceae</taxon>
        <taxon>Ketobacter</taxon>
    </lineage>
</organism>
<dbReference type="RefSeq" id="WP_101895225.1">
    <property type="nucleotide sequence ID" value="NZ_CP022684.1"/>
</dbReference>
<feature type="active site" description="Nucleophile" evidence="1">
    <location>
        <position position="11"/>
    </location>
</feature>
<dbReference type="NCBIfam" id="TIGR00412">
    <property type="entry name" value="redox_disulf_2"/>
    <property type="match status" value="1"/>
</dbReference>
<proteinExistence type="predicted"/>
<dbReference type="InterPro" id="IPR005243">
    <property type="entry name" value="THIRX-like_proc"/>
</dbReference>
<evidence type="ECO:0000259" key="3">
    <source>
        <dbReference type="Pfam" id="PF13192"/>
    </source>
</evidence>
<dbReference type="PANTHER" id="PTHR36450:SF1">
    <property type="entry name" value="THIOREDOXIN"/>
    <property type="match status" value="1"/>
</dbReference>
<keyword evidence="5" id="KW-1185">Reference proteome</keyword>
<evidence type="ECO:0000256" key="2">
    <source>
        <dbReference type="PIRSR" id="PIRSR037031-51"/>
    </source>
</evidence>
<dbReference type="Pfam" id="PF13192">
    <property type="entry name" value="Thioredoxin_3"/>
    <property type="match status" value="1"/>
</dbReference>
<evidence type="ECO:0000313" key="4">
    <source>
        <dbReference type="EMBL" id="AUM13850.1"/>
    </source>
</evidence>
<feature type="disulfide bond" description="Redox-active" evidence="2">
    <location>
        <begin position="11"/>
        <end position="14"/>
    </location>
</feature>
<sequence>MKNIKVLGSGCSKCTKTADSIEHIASELEVAVTVIKETRPEVIMGYGVMSTPAVVVDEVLVHSGSIPHRAEIESWLTA</sequence>
<dbReference type="Gene3D" id="3.40.30.10">
    <property type="entry name" value="Glutaredoxin"/>
    <property type="match status" value="1"/>
</dbReference>
<feature type="domain" description="Thioredoxin-like fold" evidence="3">
    <location>
        <begin position="3"/>
        <end position="77"/>
    </location>
</feature>
<dbReference type="InterPro" id="IPR036249">
    <property type="entry name" value="Thioredoxin-like_sf"/>
</dbReference>
<keyword evidence="2" id="KW-1015">Disulfide bond</keyword>
<dbReference type="EMBL" id="CP022684">
    <property type="protein sequence ID" value="AUM13850.1"/>
    <property type="molecule type" value="Genomic_DNA"/>
</dbReference>
<name>A0A2K9LNM0_9GAMM</name>
<dbReference type="AlphaFoldDB" id="A0A2K9LNM0"/>
<keyword evidence="2" id="KW-0676">Redox-active center</keyword>
<dbReference type="PIRSF" id="PIRSF037031">
    <property type="entry name" value="Redox_disulphide_2"/>
    <property type="match status" value="1"/>
</dbReference>
<protein>
    <submittedName>
        <fullName evidence="4">Thioredoxin family protein</fullName>
    </submittedName>
</protein>
<reference evidence="5" key="1">
    <citation type="submission" date="2017-08" db="EMBL/GenBank/DDBJ databases">
        <title>Direct submision.</title>
        <authorList>
            <person name="Kim S.-J."/>
            <person name="Rhee S.-K."/>
        </authorList>
    </citation>
    <scope>NUCLEOTIDE SEQUENCE [LARGE SCALE GENOMIC DNA]</scope>
    <source>
        <strain evidence="5">GI5</strain>
    </source>
</reference>
<dbReference type="SUPFAM" id="SSF52833">
    <property type="entry name" value="Thioredoxin-like"/>
    <property type="match status" value="1"/>
</dbReference>
<gene>
    <name evidence="4" type="ORF">Kalk_16065</name>
</gene>
<dbReference type="OrthoDB" id="9800630at2"/>